<keyword evidence="3" id="KW-1185">Reference proteome</keyword>
<feature type="compositionally biased region" description="Polar residues" evidence="1">
    <location>
        <begin position="56"/>
        <end position="69"/>
    </location>
</feature>
<name>A0AAN9PTM7_CLITE</name>
<dbReference type="EMBL" id="JAYKXN010000002">
    <property type="protein sequence ID" value="KAK7309544.1"/>
    <property type="molecule type" value="Genomic_DNA"/>
</dbReference>
<sequence>MSVLKVLSQDKSAYPTTTETHLRVSQKHVALSHLYGNDAKPVRVLFGTPPTTTATSEPSYHSVSDSSTIDFKHHRQLHGSKPKPRPNAR</sequence>
<proteinExistence type="predicted"/>
<protein>
    <submittedName>
        <fullName evidence="2">Uncharacterized protein</fullName>
    </submittedName>
</protein>
<feature type="region of interest" description="Disordered" evidence="1">
    <location>
        <begin position="47"/>
        <end position="89"/>
    </location>
</feature>
<evidence type="ECO:0000313" key="3">
    <source>
        <dbReference type="Proteomes" id="UP001359559"/>
    </source>
</evidence>
<organism evidence="2 3">
    <name type="scientific">Clitoria ternatea</name>
    <name type="common">Butterfly pea</name>
    <dbReference type="NCBI Taxonomy" id="43366"/>
    <lineage>
        <taxon>Eukaryota</taxon>
        <taxon>Viridiplantae</taxon>
        <taxon>Streptophyta</taxon>
        <taxon>Embryophyta</taxon>
        <taxon>Tracheophyta</taxon>
        <taxon>Spermatophyta</taxon>
        <taxon>Magnoliopsida</taxon>
        <taxon>eudicotyledons</taxon>
        <taxon>Gunneridae</taxon>
        <taxon>Pentapetalae</taxon>
        <taxon>rosids</taxon>
        <taxon>fabids</taxon>
        <taxon>Fabales</taxon>
        <taxon>Fabaceae</taxon>
        <taxon>Papilionoideae</taxon>
        <taxon>50 kb inversion clade</taxon>
        <taxon>NPAAA clade</taxon>
        <taxon>indigoferoid/millettioid clade</taxon>
        <taxon>Phaseoleae</taxon>
        <taxon>Clitoria</taxon>
    </lineage>
</organism>
<accession>A0AAN9PTM7</accession>
<evidence type="ECO:0000313" key="2">
    <source>
        <dbReference type="EMBL" id="KAK7309544.1"/>
    </source>
</evidence>
<dbReference type="AlphaFoldDB" id="A0AAN9PTM7"/>
<comment type="caution">
    <text evidence="2">The sequence shown here is derived from an EMBL/GenBank/DDBJ whole genome shotgun (WGS) entry which is preliminary data.</text>
</comment>
<feature type="compositionally biased region" description="Basic residues" evidence="1">
    <location>
        <begin position="72"/>
        <end position="89"/>
    </location>
</feature>
<dbReference type="Proteomes" id="UP001359559">
    <property type="component" value="Unassembled WGS sequence"/>
</dbReference>
<evidence type="ECO:0000256" key="1">
    <source>
        <dbReference type="SAM" id="MobiDB-lite"/>
    </source>
</evidence>
<reference evidence="2 3" key="1">
    <citation type="submission" date="2024-01" db="EMBL/GenBank/DDBJ databases">
        <title>The genomes of 5 underutilized Papilionoideae crops provide insights into root nodulation and disease resistance.</title>
        <authorList>
            <person name="Yuan L."/>
        </authorList>
    </citation>
    <scope>NUCLEOTIDE SEQUENCE [LARGE SCALE GENOMIC DNA]</scope>
    <source>
        <strain evidence="2">LY-2023</strain>
        <tissue evidence="2">Leaf</tissue>
    </source>
</reference>
<gene>
    <name evidence="2" type="ORF">RJT34_06353</name>
</gene>